<feature type="signal peptide" evidence="2">
    <location>
        <begin position="1"/>
        <end position="21"/>
    </location>
</feature>
<evidence type="ECO:0000256" key="1">
    <source>
        <dbReference type="SAM" id="MobiDB-lite"/>
    </source>
</evidence>
<name>A0A916WDA3_9BURK</name>
<organism evidence="3 4">
    <name type="scientific">Polaromonas eurypsychrophila</name>
    <dbReference type="NCBI Taxonomy" id="1614635"/>
    <lineage>
        <taxon>Bacteria</taxon>
        <taxon>Pseudomonadati</taxon>
        <taxon>Pseudomonadota</taxon>
        <taxon>Betaproteobacteria</taxon>
        <taxon>Burkholderiales</taxon>
        <taxon>Comamonadaceae</taxon>
        <taxon>Polaromonas</taxon>
    </lineage>
</organism>
<dbReference type="Proteomes" id="UP000620596">
    <property type="component" value="Unassembled WGS sequence"/>
</dbReference>
<gene>
    <name evidence="3" type="ORF">GCM10011496_09020</name>
</gene>
<dbReference type="AlphaFoldDB" id="A0A916WDA3"/>
<reference evidence="3" key="1">
    <citation type="journal article" date="2014" name="Int. J. Syst. Evol. Microbiol.">
        <title>Complete genome sequence of Corynebacterium casei LMG S-19264T (=DSM 44701T), isolated from a smear-ripened cheese.</title>
        <authorList>
            <consortium name="US DOE Joint Genome Institute (JGI-PGF)"/>
            <person name="Walter F."/>
            <person name="Albersmeier A."/>
            <person name="Kalinowski J."/>
            <person name="Ruckert C."/>
        </authorList>
    </citation>
    <scope>NUCLEOTIDE SEQUENCE</scope>
    <source>
        <strain evidence="3">CGMCC 1.15322</strain>
    </source>
</reference>
<accession>A0A916WDA3</accession>
<sequence length="144" mass="15087">MNKFLLSMLNAMVFASPWGLASLAVSAPQSGAAVFTTEGRNYQGEYAIKNQAISVNIDGLVYRGNYAANPQKGSPAPGDAQVGNWGRAFLFATSAKVLQCQLDSGFPRVSGRCQSADGRNFDLKPGAPGKPSRTTSATVTVPVS</sequence>
<dbReference type="EMBL" id="BMIG01000002">
    <property type="protein sequence ID" value="GGA90317.1"/>
    <property type="molecule type" value="Genomic_DNA"/>
</dbReference>
<reference evidence="3" key="2">
    <citation type="submission" date="2020-09" db="EMBL/GenBank/DDBJ databases">
        <authorList>
            <person name="Sun Q."/>
            <person name="Zhou Y."/>
        </authorList>
    </citation>
    <scope>NUCLEOTIDE SEQUENCE</scope>
    <source>
        <strain evidence="3">CGMCC 1.15322</strain>
    </source>
</reference>
<feature type="region of interest" description="Disordered" evidence="1">
    <location>
        <begin position="120"/>
        <end position="144"/>
    </location>
</feature>
<evidence type="ECO:0000256" key="2">
    <source>
        <dbReference type="SAM" id="SignalP"/>
    </source>
</evidence>
<proteinExistence type="predicted"/>
<protein>
    <submittedName>
        <fullName evidence="3">Uncharacterized protein</fullName>
    </submittedName>
</protein>
<evidence type="ECO:0000313" key="4">
    <source>
        <dbReference type="Proteomes" id="UP000620596"/>
    </source>
</evidence>
<comment type="caution">
    <text evidence="3">The sequence shown here is derived from an EMBL/GenBank/DDBJ whole genome shotgun (WGS) entry which is preliminary data.</text>
</comment>
<dbReference type="RefSeq" id="WP_188706997.1">
    <property type="nucleotide sequence ID" value="NZ_BMIG01000002.1"/>
</dbReference>
<feature type="chain" id="PRO_5037885560" evidence="2">
    <location>
        <begin position="22"/>
        <end position="144"/>
    </location>
</feature>
<evidence type="ECO:0000313" key="3">
    <source>
        <dbReference type="EMBL" id="GGA90317.1"/>
    </source>
</evidence>
<feature type="compositionally biased region" description="Polar residues" evidence="1">
    <location>
        <begin position="132"/>
        <end position="144"/>
    </location>
</feature>
<keyword evidence="2" id="KW-0732">Signal</keyword>
<keyword evidence="4" id="KW-1185">Reference proteome</keyword>